<dbReference type="InterPro" id="IPR014777">
    <property type="entry name" value="4pyrrole_Mease_sub1"/>
</dbReference>
<dbReference type="PIRSF" id="PIRSF005917">
    <property type="entry name" value="MTase_YraL"/>
    <property type="match status" value="1"/>
</dbReference>
<evidence type="ECO:0000313" key="7">
    <source>
        <dbReference type="EMBL" id="SVE05076.1"/>
    </source>
</evidence>
<dbReference type="PROSITE" id="PS01296">
    <property type="entry name" value="RSMI"/>
    <property type="match status" value="1"/>
</dbReference>
<dbReference type="Pfam" id="PF23016">
    <property type="entry name" value="RsmI_C"/>
    <property type="match status" value="1"/>
</dbReference>
<keyword evidence="2" id="KW-0698">rRNA processing</keyword>
<feature type="domain" description="ATP-grasp" evidence="6">
    <location>
        <begin position="20"/>
        <end position="252"/>
    </location>
</feature>
<dbReference type="GO" id="GO:0006364">
    <property type="term" value="P:rRNA processing"/>
    <property type="evidence" value="ECO:0007669"/>
    <property type="project" value="UniProtKB-KW"/>
</dbReference>
<reference evidence="7" key="1">
    <citation type="submission" date="2018-05" db="EMBL/GenBank/DDBJ databases">
        <authorList>
            <person name="Lanie J.A."/>
            <person name="Ng W.-L."/>
            <person name="Kazmierczak K.M."/>
            <person name="Andrzejewski T.M."/>
            <person name="Davidsen T.M."/>
            <person name="Wayne K.J."/>
            <person name="Tettelin H."/>
            <person name="Glass J.I."/>
            <person name="Rusch D."/>
            <person name="Podicherti R."/>
            <person name="Tsui H.-C.T."/>
            <person name="Winkler M.E."/>
        </authorList>
    </citation>
    <scope>NUCLEOTIDE SEQUENCE</scope>
</reference>
<dbReference type="InterPro" id="IPR014776">
    <property type="entry name" value="4pyrrole_Mease_sub2"/>
</dbReference>
<keyword evidence="1" id="KW-0963">Cytoplasm</keyword>
<dbReference type="GO" id="GO:0005524">
    <property type="term" value="F:ATP binding"/>
    <property type="evidence" value="ECO:0007669"/>
    <property type="project" value="InterPro"/>
</dbReference>
<dbReference type="CDD" id="cd11648">
    <property type="entry name" value="RsmI"/>
    <property type="match status" value="1"/>
</dbReference>
<dbReference type="InterPro" id="IPR000878">
    <property type="entry name" value="4pyrrol_Mease"/>
</dbReference>
<dbReference type="FunFam" id="3.30.950.10:FF:000002">
    <property type="entry name" value="Ribosomal RNA small subunit methyltransferase I"/>
    <property type="match status" value="1"/>
</dbReference>
<evidence type="ECO:0000259" key="6">
    <source>
        <dbReference type="PROSITE" id="PS50975"/>
    </source>
</evidence>
<dbReference type="GO" id="GO:0032259">
    <property type="term" value="P:methylation"/>
    <property type="evidence" value="ECO:0007669"/>
    <property type="project" value="UniProtKB-KW"/>
</dbReference>
<dbReference type="EMBL" id="UINC01190765">
    <property type="protein sequence ID" value="SVE05076.1"/>
    <property type="molecule type" value="Genomic_DNA"/>
</dbReference>
<evidence type="ECO:0000256" key="2">
    <source>
        <dbReference type="ARBA" id="ARBA00022552"/>
    </source>
</evidence>
<dbReference type="SUPFAM" id="SSF53790">
    <property type="entry name" value="Tetrapyrrole methylase"/>
    <property type="match status" value="1"/>
</dbReference>
<keyword evidence="5" id="KW-0949">S-adenosyl-L-methionine</keyword>
<dbReference type="InterPro" id="IPR011761">
    <property type="entry name" value="ATP-grasp"/>
</dbReference>
<proteinExistence type="predicted"/>
<evidence type="ECO:0000256" key="3">
    <source>
        <dbReference type="ARBA" id="ARBA00022603"/>
    </source>
</evidence>
<gene>
    <name evidence="7" type="ORF">METZ01_LOCUS457930</name>
</gene>
<feature type="non-terminal residue" evidence="7">
    <location>
        <position position="252"/>
    </location>
</feature>
<dbReference type="GO" id="GO:0008168">
    <property type="term" value="F:methyltransferase activity"/>
    <property type="evidence" value="ECO:0007669"/>
    <property type="project" value="UniProtKB-KW"/>
</dbReference>
<dbReference type="InterPro" id="IPR008189">
    <property type="entry name" value="rRNA_ssu_MeTfrase_I"/>
</dbReference>
<dbReference type="InterPro" id="IPR053910">
    <property type="entry name" value="RsmI_HTH"/>
</dbReference>
<feature type="non-terminal residue" evidence="7">
    <location>
        <position position="1"/>
    </location>
</feature>
<dbReference type="AlphaFoldDB" id="A0A383AB12"/>
<dbReference type="InterPro" id="IPR018063">
    <property type="entry name" value="SAM_MeTrfase_RsmI_CS"/>
</dbReference>
<dbReference type="GO" id="GO:0046872">
    <property type="term" value="F:metal ion binding"/>
    <property type="evidence" value="ECO:0007669"/>
    <property type="project" value="InterPro"/>
</dbReference>
<accession>A0A383AB12</accession>
<dbReference type="PROSITE" id="PS50975">
    <property type="entry name" value="ATP_GRASP"/>
    <property type="match status" value="1"/>
</dbReference>
<protein>
    <recommendedName>
        <fullName evidence="6">ATP-grasp domain-containing protein</fullName>
    </recommendedName>
</protein>
<dbReference type="NCBIfam" id="TIGR00096">
    <property type="entry name" value="16S rRNA (cytidine(1402)-2'-O)-methyltransferase"/>
    <property type="match status" value="1"/>
</dbReference>
<dbReference type="PANTHER" id="PTHR46111:SF1">
    <property type="entry name" value="RIBOSOMAL RNA SMALL SUBUNIT METHYLTRANSFERASE I"/>
    <property type="match status" value="1"/>
</dbReference>
<dbReference type="Pfam" id="PF00590">
    <property type="entry name" value="TP_methylase"/>
    <property type="match status" value="1"/>
</dbReference>
<keyword evidence="3" id="KW-0489">Methyltransferase</keyword>
<dbReference type="PANTHER" id="PTHR46111">
    <property type="entry name" value="RIBOSOMAL RNA SMALL SUBUNIT METHYLTRANSFERASE I"/>
    <property type="match status" value="1"/>
</dbReference>
<dbReference type="Gene3D" id="3.40.1010.10">
    <property type="entry name" value="Cobalt-precorrin-4 Transmethylase, Domain 1"/>
    <property type="match status" value="1"/>
</dbReference>
<dbReference type="Gene3D" id="3.30.950.10">
    <property type="entry name" value="Methyltransferase, Cobalt-precorrin-4 Transmethylase, Domain 2"/>
    <property type="match status" value="1"/>
</dbReference>
<sequence length="252" mass="27119">AKTVLASVDLVAAEDTRVTARLLSHLGIKVPQTALHEHNEKNKTAELIKTLKSGNSVALVSDAGTPLISDPGFRLIKSAHEEGITVSPIPGPSALIAAVSSSGLPTNRFVFEGFLPARNEARKKRLQNLKHERRTIVFFESVHRITEMIGDMIVVLGGDRNAAIGRELTKLHEQCLAADLNTLAEGLASGSIPEKGEFVIVVEGSSADSPQGIEVDLLFHELVDALPGKQAVDIVARVTGLKRNDLYKKMLE</sequence>
<dbReference type="InterPro" id="IPR035996">
    <property type="entry name" value="4pyrrol_Methylase_sf"/>
</dbReference>
<organism evidence="7">
    <name type="scientific">marine metagenome</name>
    <dbReference type="NCBI Taxonomy" id="408172"/>
    <lineage>
        <taxon>unclassified sequences</taxon>
        <taxon>metagenomes</taxon>
        <taxon>ecological metagenomes</taxon>
    </lineage>
</organism>
<name>A0A383AB12_9ZZZZ</name>
<evidence type="ECO:0000256" key="4">
    <source>
        <dbReference type="ARBA" id="ARBA00022679"/>
    </source>
</evidence>
<evidence type="ECO:0000256" key="1">
    <source>
        <dbReference type="ARBA" id="ARBA00022490"/>
    </source>
</evidence>
<keyword evidence="4" id="KW-0808">Transferase</keyword>
<evidence type="ECO:0000256" key="5">
    <source>
        <dbReference type="ARBA" id="ARBA00022691"/>
    </source>
</evidence>